<feature type="transmembrane region" description="Helical" evidence="1">
    <location>
        <begin position="222"/>
        <end position="241"/>
    </location>
</feature>
<dbReference type="AlphaFoldDB" id="A0A8T1WUL5"/>
<keyword evidence="1" id="KW-0812">Transmembrane</keyword>
<accession>A0A8T1WUL5</accession>
<dbReference type="EMBL" id="JAGDFL010000124">
    <property type="protein sequence ID" value="KAG7397146.1"/>
    <property type="molecule type" value="Genomic_DNA"/>
</dbReference>
<protein>
    <recommendedName>
        <fullName evidence="4">Transmembrane protein</fullName>
    </recommendedName>
</protein>
<evidence type="ECO:0008006" key="4">
    <source>
        <dbReference type="Google" id="ProtNLM"/>
    </source>
</evidence>
<comment type="caution">
    <text evidence="2">The sequence shown here is derived from an EMBL/GenBank/DDBJ whole genome shotgun (WGS) entry which is preliminary data.</text>
</comment>
<gene>
    <name evidence="2" type="ORF">PHYBOEH_001195</name>
</gene>
<evidence type="ECO:0000313" key="3">
    <source>
        <dbReference type="Proteomes" id="UP000693981"/>
    </source>
</evidence>
<keyword evidence="3" id="KW-1185">Reference proteome</keyword>
<dbReference type="OrthoDB" id="115359at2759"/>
<evidence type="ECO:0000256" key="1">
    <source>
        <dbReference type="SAM" id="Phobius"/>
    </source>
</evidence>
<organism evidence="2 3">
    <name type="scientific">Phytophthora boehmeriae</name>
    <dbReference type="NCBI Taxonomy" id="109152"/>
    <lineage>
        <taxon>Eukaryota</taxon>
        <taxon>Sar</taxon>
        <taxon>Stramenopiles</taxon>
        <taxon>Oomycota</taxon>
        <taxon>Peronosporomycetes</taxon>
        <taxon>Peronosporales</taxon>
        <taxon>Peronosporaceae</taxon>
        <taxon>Phytophthora</taxon>
    </lineage>
</organism>
<reference evidence="2" key="1">
    <citation type="submission" date="2021-02" db="EMBL/GenBank/DDBJ databases">
        <authorList>
            <person name="Palmer J.M."/>
        </authorList>
    </citation>
    <scope>NUCLEOTIDE SEQUENCE</scope>
    <source>
        <strain evidence="2">SCRP23</strain>
    </source>
</reference>
<sequence>MQVQRPLQQAFPLPHEPRRVAVAPVDALRAYSRSNAVHSKSVPIEEVRVDMHVAVPHCGICGVAVRLNAVATKSGDRLCQECWCSRSNSWEDVRPASPMAGKLQVVDIIKTDSRSRMPQDRRVHPNGDKQRWTVIAGGESDPETTDDSNLCGSVQDVVDTSMQSFRTIEVLSCFRSEAARGLRLVVKIVTAERWHAWWAILLSLLLWPFLLTLATITGVGFLVLSTCTSAACVLVYPLAYINPRLYNFAMDS</sequence>
<keyword evidence="1" id="KW-1133">Transmembrane helix</keyword>
<proteinExistence type="predicted"/>
<feature type="transmembrane region" description="Helical" evidence="1">
    <location>
        <begin position="196"/>
        <end position="216"/>
    </location>
</feature>
<name>A0A8T1WUL5_9STRA</name>
<evidence type="ECO:0000313" key="2">
    <source>
        <dbReference type="EMBL" id="KAG7397146.1"/>
    </source>
</evidence>
<dbReference type="Proteomes" id="UP000693981">
    <property type="component" value="Unassembled WGS sequence"/>
</dbReference>
<keyword evidence="1" id="KW-0472">Membrane</keyword>